<dbReference type="Pfam" id="PF00595">
    <property type="entry name" value="PDZ"/>
    <property type="match status" value="1"/>
</dbReference>
<dbReference type="Pfam" id="PF13180">
    <property type="entry name" value="PDZ_2"/>
    <property type="match status" value="1"/>
</dbReference>
<evidence type="ECO:0000256" key="3">
    <source>
        <dbReference type="ARBA" id="ARBA00004418"/>
    </source>
</evidence>
<proteinExistence type="inferred from homology"/>
<dbReference type="PANTHER" id="PTHR22939:SF130">
    <property type="entry name" value="PERIPLASMIC SERINE ENDOPROTEASE DEGP-LIKE-RELATED"/>
    <property type="match status" value="1"/>
</dbReference>
<evidence type="ECO:0000256" key="17">
    <source>
        <dbReference type="SAM" id="SignalP"/>
    </source>
</evidence>
<evidence type="ECO:0000256" key="15">
    <source>
        <dbReference type="PIRSR" id="PIRSR611782-1"/>
    </source>
</evidence>
<comment type="subcellular location">
    <subcellularLocation>
        <location evidence="3">Periplasm</location>
    </subcellularLocation>
</comment>
<comment type="similarity">
    <text evidence="4">Belongs to the peptidase S1C family.</text>
</comment>
<evidence type="ECO:0000256" key="16">
    <source>
        <dbReference type="PIRSR" id="PIRSR611782-2"/>
    </source>
</evidence>
<comment type="function">
    <text evidence="2">Might be efficient in the degradation of transiently denatured and unfolded proteins which accumulate in the periplasm following stress conditions.</text>
</comment>
<keyword evidence="12" id="KW-0720">Serine protease</keyword>
<name>A0A2A4X053_9GAMM</name>
<gene>
    <name evidence="19" type="ORF">COB20_11570</name>
</gene>
<dbReference type="SMART" id="SM00228">
    <property type="entry name" value="PDZ"/>
    <property type="match status" value="2"/>
</dbReference>
<dbReference type="PRINTS" id="PR00834">
    <property type="entry name" value="PROTEASES2C"/>
</dbReference>
<evidence type="ECO:0000256" key="7">
    <source>
        <dbReference type="ARBA" id="ARBA00022670"/>
    </source>
</evidence>
<dbReference type="InterPro" id="IPR036034">
    <property type="entry name" value="PDZ_sf"/>
</dbReference>
<evidence type="ECO:0000256" key="5">
    <source>
        <dbReference type="ARBA" id="ARBA00013035"/>
    </source>
</evidence>
<feature type="active site" description="Charge relay system" evidence="15">
    <location>
        <position position="114"/>
    </location>
</feature>
<comment type="catalytic activity">
    <reaction evidence="1">
        <text>Acts on substrates that are at least partially unfolded. The cleavage site P1 residue is normally between a pair of hydrophobic residues, such as Val-|-Val.</text>
        <dbReference type="EC" id="3.4.21.107"/>
    </reaction>
</comment>
<feature type="signal peptide" evidence="17">
    <location>
        <begin position="1"/>
        <end position="32"/>
    </location>
</feature>
<dbReference type="SUPFAM" id="SSF50156">
    <property type="entry name" value="PDZ domain-like"/>
    <property type="match status" value="2"/>
</dbReference>
<evidence type="ECO:0000256" key="1">
    <source>
        <dbReference type="ARBA" id="ARBA00001772"/>
    </source>
</evidence>
<evidence type="ECO:0000256" key="2">
    <source>
        <dbReference type="ARBA" id="ARBA00002610"/>
    </source>
</evidence>
<evidence type="ECO:0000256" key="6">
    <source>
        <dbReference type="ARBA" id="ARBA00013958"/>
    </source>
</evidence>
<sequence length="474" mass="50928">MRTLSEASLKLSSIGFVVALFLSASNSSYAQAALPNFADLVENNAPSIVEISTTKSVSGRSAIGDDEIEELLRRLNPGQEPDLNIEGLPEQRQRGAVGSGFVISTDGYIMTNNHVVADADEIRVTLNDRRVYDAEVIGLDEPSDLALLKIDATDLSYVEFGNSDSLRVGDWVLAIGSPFGLEFSAAAGIVSAKGRSMPGRSTYNYMSFIQTDVAINQGNSGGPLFNLEGDVIGINSQILSSTGGSNGISFSIPSNVAMNVMEQLRDTGTVERGLLGVRMREVDYALAEIFKLERPRGAFVDDVQIESPAEEGGVLIEDIILEFNGHDIEYFSDLPFYVGQYRPGTAAKMLVYRDGELRDITVVLGSSPTNSVAVAVPEVVRERGNPLGFRVSELSDDLRRVTGLSGVQIAELNQGPGREAGLLVGDVIVSLNRQEIDSADKFAIVASNLPDSGFVPIRIVREGQGTTMALELER</sequence>
<dbReference type="Gene3D" id="2.40.10.120">
    <property type="match status" value="1"/>
</dbReference>
<evidence type="ECO:0000256" key="10">
    <source>
        <dbReference type="ARBA" id="ARBA00022764"/>
    </source>
</evidence>
<evidence type="ECO:0000256" key="8">
    <source>
        <dbReference type="ARBA" id="ARBA00022729"/>
    </source>
</evidence>
<accession>A0A2A4X053</accession>
<dbReference type="InterPro" id="IPR011782">
    <property type="entry name" value="Pept_S1C_Do"/>
</dbReference>
<feature type="binding site" evidence="16">
    <location>
        <position position="144"/>
    </location>
    <ligand>
        <name>substrate</name>
    </ligand>
</feature>
<organism evidence="19 20">
    <name type="scientific">SAR86 cluster bacterium</name>
    <dbReference type="NCBI Taxonomy" id="2030880"/>
    <lineage>
        <taxon>Bacteria</taxon>
        <taxon>Pseudomonadati</taxon>
        <taxon>Pseudomonadota</taxon>
        <taxon>Gammaproteobacteria</taxon>
        <taxon>SAR86 cluster</taxon>
    </lineage>
</organism>
<evidence type="ECO:0000313" key="19">
    <source>
        <dbReference type="EMBL" id="PCI76028.1"/>
    </source>
</evidence>
<feature type="active site" description="Charge relay system" evidence="15">
    <location>
        <position position="144"/>
    </location>
</feature>
<keyword evidence="7" id="KW-0645">Protease</keyword>
<dbReference type="PANTHER" id="PTHR22939">
    <property type="entry name" value="SERINE PROTEASE FAMILY S1C HTRA-RELATED"/>
    <property type="match status" value="1"/>
</dbReference>
<comment type="caution">
    <text evidence="19">The sequence shown here is derived from an EMBL/GenBank/DDBJ whole genome shotgun (WGS) entry which is preliminary data.</text>
</comment>
<dbReference type="Pfam" id="PF13365">
    <property type="entry name" value="Trypsin_2"/>
    <property type="match status" value="1"/>
</dbReference>
<evidence type="ECO:0000256" key="11">
    <source>
        <dbReference type="ARBA" id="ARBA00022801"/>
    </source>
</evidence>
<evidence type="ECO:0000256" key="12">
    <source>
        <dbReference type="ARBA" id="ARBA00022825"/>
    </source>
</evidence>
<dbReference type="PROSITE" id="PS50106">
    <property type="entry name" value="PDZ"/>
    <property type="match status" value="1"/>
</dbReference>
<dbReference type="InterPro" id="IPR009003">
    <property type="entry name" value="Peptidase_S1_PA"/>
</dbReference>
<keyword evidence="13" id="KW-0346">Stress response</keyword>
<dbReference type="GO" id="GO:0042597">
    <property type="term" value="C:periplasmic space"/>
    <property type="evidence" value="ECO:0007669"/>
    <property type="project" value="UniProtKB-SubCell"/>
</dbReference>
<evidence type="ECO:0000256" key="4">
    <source>
        <dbReference type="ARBA" id="ARBA00010541"/>
    </source>
</evidence>
<protein>
    <recommendedName>
        <fullName evidence="6">Probable periplasmic serine endoprotease DegP-like</fullName>
        <ecNumber evidence="5">3.4.21.107</ecNumber>
    </recommendedName>
    <alternativeName>
        <fullName evidence="14">Protease Do</fullName>
    </alternativeName>
</protein>
<feature type="chain" id="PRO_5039465513" description="Probable periplasmic serine endoprotease DegP-like" evidence="17">
    <location>
        <begin position="33"/>
        <end position="474"/>
    </location>
</feature>
<evidence type="ECO:0000259" key="18">
    <source>
        <dbReference type="PROSITE" id="PS50106"/>
    </source>
</evidence>
<dbReference type="Proteomes" id="UP000218767">
    <property type="component" value="Unassembled WGS sequence"/>
</dbReference>
<dbReference type="AlphaFoldDB" id="A0A2A4X053"/>
<dbReference type="NCBIfam" id="TIGR02037">
    <property type="entry name" value="degP_htrA_DO"/>
    <property type="match status" value="1"/>
</dbReference>
<keyword evidence="10" id="KW-0574">Periplasm</keyword>
<keyword evidence="9" id="KW-0677">Repeat</keyword>
<dbReference type="EMBL" id="NVUL01000063">
    <property type="protein sequence ID" value="PCI76028.1"/>
    <property type="molecule type" value="Genomic_DNA"/>
</dbReference>
<feature type="binding site" evidence="16">
    <location>
        <begin position="218"/>
        <end position="220"/>
    </location>
    <ligand>
        <name>substrate</name>
    </ligand>
</feature>
<dbReference type="SUPFAM" id="SSF50494">
    <property type="entry name" value="Trypsin-like serine proteases"/>
    <property type="match status" value="1"/>
</dbReference>
<feature type="binding site" evidence="16">
    <location>
        <position position="114"/>
    </location>
    <ligand>
        <name>substrate</name>
    </ligand>
</feature>
<keyword evidence="11" id="KW-0378">Hydrolase</keyword>
<feature type="active site" description="Charge relay system" evidence="15">
    <location>
        <position position="220"/>
    </location>
</feature>
<evidence type="ECO:0000256" key="14">
    <source>
        <dbReference type="ARBA" id="ARBA00032850"/>
    </source>
</evidence>
<dbReference type="GO" id="GO:0004252">
    <property type="term" value="F:serine-type endopeptidase activity"/>
    <property type="evidence" value="ECO:0007669"/>
    <property type="project" value="InterPro"/>
</dbReference>
<dbReference type="Gene3D" id="2.30.42.10">
    <property type="match status" value="2"/>
</dbReference>
<keyword evidence="8 17" id="KW-0732">Signal</keyword>
<dbReference type="EC" id="3.4.21.107" evidence="5"/>
<dbReference type="InterPro" id="IPR001478">
    <property type="entry name" value="PDZ"/>
</dbReference>
<evidence type="ECO:0000256" key="9">
    <source>
        <dbReference type="ARBA" id="ARBA00022737"/>
    </source>
</evidence>
<feature type="domain" description="PDZ" evidence="18">
    <location>
        <begin position="376"/>
        <end position="438"/>
    </location>
</feature>
<reference evidence="20" key="1">
    <citation type="submission" date="2017-08" db="EMBL/GenBank/DDBJ databases">
        <title>A dynamic microbial community with high functional redundancy inhabits the cold, oxic subseafloor aquifer.</title>
        <authorList>
            <person name="Tully B.J."/>
            <person name="Wheat C.G."/>
            <person name="Glazer B.T."/>
            <person name="Huber J.A."/>
        </authorList>
    </citation>
    <scope>NUCLEOTIDE SEQUENCE [LARGE SCALE GENOMIC DNA]</scope>
</reference>
<evidence type="ECO:0000256" key="13">
    <source>
        <dbReference type="ARBA" id="ARBA00023016"/>
    </source>
</evidence>
<dbReference type="InterPro" id="IPR001940">
    <property type="entry name" value="Peptidase_S1C"/>
</dbReference>
<evidence type="ECO:0000313" key="20">
    <source>
        <dbReference type="Proteomes" id="UP000218767"/>
    </source>
</evidence>
<dbReference type="GO" id="GO:0006508">
    <property type="term" value="P:proteolysis"/>
    <property type="evidence" value="ECO:0007669"/>
    <property type="project" value="UniProtKB-KW"/>
</dbReference>